<dbReference type="SUPFAM" id="SSF52218">
    <property type="entry name" value="Flavoproteins"/>
    <property type="match status" value="1"/>
</dbReference>
<dbReference type="InterPro" id="IPR003680">
    <property type="entry name" value="Flavodoxin_fold"/>
</dbReference>
<reference evidence="2 3" key="1">
    <citation type="submission" date="2020-08" db="EMBL/GenBank/DDBJ databases">
        <title>Genome public.</title>
        <authorList>
            <person name="Liu C."/>
            <person name="Sun Q."/>
        </authorList>
    </citation>
    <scope>NUCLEOTIDE SEQUENCE [LARGE SCALE GENOMIC DNA]</scope>
    <source>
        <strain evidence="2 3">New-38</strain>
    </source>
</reference>
<dbReference type="Pfam" id="PF02525">
    <property type="entry name" value="Flavodoxin_2"/>
    <property type="match status" value="1"/>
</dbReference>
<dbReference type="InterPro" id="IPR029039">
    <property type="entry name" value="Flavoprotein-like_sf"/>
</dbReference>
<evidence type="ECO:0000259" key="1">
    <source>
        <dbReference type="Pfam" id="PF02525"/>
    </source>
</evidence>
<evidence type="ECO:0000313" key="2">
    <source>
        <dbReference type="EMBL" id="MBC5731992.1"/>
    </source>
</evidence>
<protein>
    <submittedName>
        <fullName evidence="2">NAD(P)H-dependent oxidoreductase</fullName>
    </submittedName>
</protein>
<name>A0ABR7HWV1_9FIRM</name>
<dbReference type="PANTHER" id="PTHR43741:SF4">
    <property type="entry name" value="FMN-DEPENDENT NADH:QUINONE OXIDOREDUCTASE"/>
    <property type="match status" value="1"/>
</dbReference>
<gene>
    <name evidence="2" type="ORF">H8S34_14310</name>
</gene>
<dbReference type="Gene3D" id="3.40.50.360">
    <property type="match status" value="1"/>
</dbReference>
<dbReference type="InterPro" id="IPR050104">
    <property type="entry name" value="FMN-dep_NADH:Q_OxRdtase_AzoR1"/>
</dbReference>
<evidence type="ECO:0000313" key="3">
    <source>
        <dbReference type="Proteomes" id="UP000660021"/>
    </source>
</evidence>
<proteinExistence type="predicted"/>
<comment type="caution">
    <text evidence="2">The sequence shown here is derived from an EMBL/GenBank/DDBJ whole genome shotgun (WGS) entry which is preliminary data.</text>
</comment>
<accession>A0ABR7HWV1</accession>
<dbReference type="PANTHER" id="PTHR43741">
    <property type="entry name" value="FMN-DEPENDENT NADH-AZOREDUCTASE 1"/>
    <property type="match status" value="1"/>
</dbReference>
<dbReference type="EMBL" id="JACOPR010000013">
    <property type="protein sequence ID" value="MBC5731992.1"/>
    <property type="molecule type" value="Genomic_DNA"/>
</dbReference>
<dbReference type="RefSeq" id="WP_101691573.1">
    <property type="nucleotide sequence ID" value="NZ_JACOPR010000013.1"/>
</dbReference>
<feature type="domain" description="Flavodoxin-like fold" evidence="1">
    <location>
        <begin position="3"/>
        <end position="195"/>
    </location>
</feature>
<organism evidence="2 3">
    <name type="scientific">Pseudoflavonifractor hominis</name>
    <dbReference type="NCBI Taxonomy" id="2763059"/>
    <lineage>
        <taxon>Bacteria</taxon>
        <taxon>Bacillati</taxon>
        <taxon>Bacillota</taxon>
        <taxon>Clostridia</taxon>
        <taxon>Eubacteriales</taxon>
        <taxon>Oscillospiraceae</taxon>
        <taxon>Pseudoflavonifractor</taxon>
    </lineage>
</organism>
<dbReference type="Proteomes" id="UP000660021">
    <property type="component" value="Unassembled WGS sequence"/>
</dbReference>
<sequence>MAKVLFVNACVREEKSRTLKLARAFLAEYAARHPEDEITERNLMQERLEPLYPDTLELQESLLAAKQTDHPMFEVSHQFTSADRIVIAAPFWEQSFPALLRVYLERISGVNLTFYYDEDGVEHGLCKAKKLLFITTRGGDFSAPEVQWLELGASQLKVICHMFGIPEFRCIAADGLDIITNDAEQIMAQALERCVEEAKTF</sequence>
<keyword evidence="3" id="KW-1185">Reference proteome</keyword>